<feature type="transmembrane region" description="Helical" evidence="2">
    <location>
        <begin position="6"/>
        <end position="24"/>
    </location>
</feature>
<feature type="compositionally biased region" description="Low complexity" evidence="1">
    <location>
        <begin position="79"/>
        <end position="90"/>
    </location>
</feature>
<keyword evidence="2" id="KW-1133">Transmembrane helix</keyword>
<reference evidence="3 4" key="1">
    <citation type="submission" date="2021-05" db="EMBL/GenBank/DDBJ databases">
        <title>Mycobacterium acidophilum sp. nov., an extremely acid-tolerant member of the genus Mycobacterium.</title>
        <authorList>
            <person name="Xia J."/>
        </authorList>
    </citation>
    <scope>NUCLEOTIDE SEQUENCE [LARGE SCALE GENOMIC DNA]</scope>
    <source>
        <strain evidence="3 4">M1</strain>
    </source>
</reference>
<proteinExistence type="predicted"/>
<feature type="region of interest" description="Disordered" evidence="1">
    <location>
        <begin position="64"/>
        <end position="90"/>
    </location>
</feature>
<keyword evidence="4" id="KW-1185">Reference proteome</keyword>
<dbReference type="EMBL" id="JAHCLR010000004">
    <property type="protein sequence ID" value="MBS9532617.1"/>
    <property type="molecule type" value="Genomic_DNA"/>
</dbReference>
<comment type="caution">
    <text evidence="3">The sequence shown here is derived from an EMBL/GenBank/DDBJ whole genome shotgun (WGS) entry which is preliminary data.</text>
</comment>
<accession>A0ABS5RF65</accession>
<evidence type="ECO:0000313" key="3">
    <source>
        <dbReference type="EMBL" id="MBS9532617.1"/>
    </source>
</evidence>
<gene>
    <name evidence="3" type="ORF">KIH27_03340</name>
</gene>
<protein>
    <submittedName>
        <fullName evidence="3">Uncharacterized protein</fullName>
    </submittedName>
</protein>
<evidence type="ECO:0000256" key="2">
    <source>
        <dbReference type="SAM" id="Phobius"/>
    </source>
</evidence>
<evidence type="ECO:0000313" key="4">
    <source>
        <dbReference type="Proteomes" id="UP001519535"/>
    </source>
</evidence>
<dbReference type="Proteomes" id="UP001519535">
    <property type="component" value="Unassembled WGS sequence"/>
</dbReference>
<sequence length="90" mass="10211">MEALGVLALVGIVLVWVLVIKGDADRYRVRREGKRQAADYLDSIPQYPYPQPGQQAQQQQYLGYQPPQQYPGYQPPQAYPQYPGYPGQQG</sequence>
<evidence type="ECO:0000256" key="1">
    <source>
        <dbReference type="SAM" id="MobiDB-lite"/>
    </source>
</evidence>
<keyword evidence="2" id="KW-0472">Membrane</keyword>
<dbReference type="RefSeq" id="WP_214091509.1">
    <property type="nucleotide sequence ID" value="NZ_JAHCLR010000004.1"/>
</dbReference>
<name>A0ABS5RF65_9MYCO</name>
<organism evidence="3 4">
    <name type="scientific">Mycolicibacter acidiphilus</name>
    <dbReference type="NCBI Taxonomy" id="2835306"/>
    <lineage>
        <taxon>Bacteria</taxon>
        <taxon>Bacillati</taxon>
        <taxon>Actinomycetota</taxon>
        <taxon>Actinomycetes</taxon>
        <taxon>Mycobacteriales</taxon>
        <taxon>Mycobacteriaceae</taxon>
        <taxon>Mycolicibacter</taxon>
    </lineage>
</organism>
<keyword evidence="2" id="KW-0812">Transmembrane</keyword>